<keyword evidence="2" id="KW-1185">Reference proteome</keyword>
<proteinExistence type="predicted"/>
<protein>
    <submittedName>
        <fullName evidence="1">Melanoma antigen preferentially expressed in tumors</fullName>
    </submittedName>
</protein>
<organism evidence="1 2">
    <name type="scientific">Myotis davidii</name>
    <name type="common">David's myotis</name>
    <dbReference type="NCBI Taxonomy" id="225400"/>
    <lineage>
        <taxon>Eukaryota</taxon>
        <taxon>Metazoa</taxon>
        <taxon>Chordata</taxon>
        <taxon>Craniata</taxon>
        <taxon>Vertebrata</taxon>
        <taxon>Euteleostomi</taxon>
        <taxon>Mammalia</taxon>
        <taxon>Eutheria</taxon>
        <taxon>Laurasiatheria</taxon>
        <taxon>Chiroptera</taxon>
        <taxon>Yangochiroptera</taxon>
        <taxon>Vespertilionidae</taxon>
        <taxon>Myotis</taxon>
    </lineage>
</organism>
<name>L5LB81_MYODS</name>
<dbReference type="AlphaFoldDB" id="L5LB81"/>
<sequence>MTVLEDLLRHIVGLSQLNCMIYVASLESYEETSSTINLGRLAQMHAVLKHMLQELGRPGMVWLCAYPYPHCGCRTFHDPTSIL</sequence>
<gene>
    <name evidence="1" type="ORF">MDA_GLEAN10000697</name>
</gene>
<evidence type="ECO:0000313" key="1">
    <source>
        <dbReference type="EMBL" id="ELK23275.1"/>
    </source>
</evidence>
<dbReference type="eggNOG" id="ENOG502QWSJ">
    <property type="taxonomic scope" value="Eukaryota"/>
</dbReference>
<dbReference type="EMBL" id="KB113707">
    <property type="protein sequence ID" value="ELK23275.1"/>
    <property type="molecule type" value="Genomic_DNA"/>
</dbReference>
<accession>L5LB81</accession>
<evidence type="ECO:0000313" key="2">
    <source>
        <dbReference type="Proteomes" id="UP000010556"/>
    </source>
</evidence>
<reference evidence="2" key="1">
    <citation type="journal article" date="2013" name="Science">
        <title>Comparative analysis of bat genomes provides insight into the evolution of flight and immunity.</title>
        <authorList>
            <person name="Zhang G."/>
            <person name="Cowled C."/>
            <person name="Shi Z."/>
            <person name="Huang Z."/>
            <person name="Bishop-Lilly K.A."/>
            <person name="Fang X."/>
            <person name="Wynne J.W."/>
            <person name="Xiong Z."/>
            <person name="Baker M.L."/>
            <person name="Zhao W."/>
            <person name="Tachedjian M."/>
            <person name="Zhu Y."/>
            <person name="Zhou P."/>
            <person name="Jiang X."/>
            <person name="Ng J."/>
            <person name="Yang L."/>
            <person name="Wu L."/>
            <person name="Xiao J."/>
            <person name="Feng Y."/>
            <person name="Chen Y."/>
            <person name="Sun X."/>
            <person name="Zhang Y."/>
            <person name="Marsh G.A."/>
            <person name="Crameri G."/>
            <person name="Broder C.C."/>
            <person name="Frey K.G."/>
            <person name="Wang L.F."/>
            <person name="Wang J."/>
        </authorList>
    </citation>
    <scope>NUCLEOTIDE SEQUENCE [LARGE SCALE GENOMIC DNA]</scope>
</reference>
<dbReference type="Proteomes" id="UP000010556">
    <property type="component" value="Unassembled WGS sequence"/>
</dbReference>